<evidence type="ECO:0000256" key="1">
    <source>
        <dbReference type="ARBA" id="ARBA00001946"/>
    </source>
</evidence>
<dbReference type="Proteomes" id="UP000030747">
    <property type="component" value="Unassembled WGS sequence"/>
</dbReference>
<dbReference type="InterPro" id="IPR033895">
    <property type="entry name" value="GPT"/>
</dbReference>
<keyword evidence="21" id="KW-1185">Reference proteome</keyword>
<dbReference type="RefSeq" id="XP_013233140.1">
    <property type="nucleotide sequence ID" value="XM_013377686.1"/>
</dbReference>
<dbReference type="AlphaFoldDB" id="U6L3P5"/>
<dbReference type="GO" id="GO:0046872">
    <property type="term" value="F:metal ion binding"/>
    <property type="evidence" value="ECO:0007669"/>
    <property type="project" value="UniProtKB-KW"/>
</dbReference>
<evidence type="ECO:0000256" key="14">
    <source>
        <dbReference type="ARBA" id="ARBA00023136"/>
    </source>
</evidence>
<keyword evidence="7" id="KW-0328">Glycosyltransferase</keyword>
<comment type="catalytic activity">
    <reaction evidence="18">
        <text>a di-trans,poly-cis-dolichyl phosphate + UDP-N-acetyl-alpha-D-glucosamine = an N-acetyl-alpha-D-glucosaminyl-diphospho-di-trans,poly-cis-dolichol + UMP</text>
        <dbReference type="Rhea" id="RHEA:13289"/>
        <dbReference type="Rhea" id="RHEA-COMP:19498"/>
        <dbReference type="Rhea" id="RHEA-COMP:19507"/>
        <dbReference type="ChEBI" id="CHEBI:57683"/>
        <dbReference type="ChEBI" id="CHEBI:57705"/>
        <dbReference type="ChEBI" id="CHEBI:57865"/>
        <dbReference type="ChEBI" id="CHEBI:58427"/>
        <dbReference type="EC" id="2.7.8.15"/>
    </reaction>
    <physiologicalReaction direction="left-to-right" evidence="18">
        <dbReference type="Rhea" id="RHEA:13290"/>
    </physiologicalReaction>
</comment>
<name>U6L3P5_EIMTE</name>
<protein>
    <recommendedName>
        <fullName evidence="6">UDP-N-acetylglucosamine--dolichyl-phosphate N-acetylglucosaminephosphotransferase</fullName>
        <ecNumber evidence="5">2.7.8.15</ecNumber>
    </recommendedName>
    <alternativeName>
        <fullName evidence="15">GlcNAc-1-P transferase</fullName>
    </alternativeName>
    <alternativeName>
        <fullName evidence="16">N-acetylglucosamine-1-phosphate transferase</fullName>
    </alternativeName>
</protein>
<evidence type="ECO:0000256" key="7">
    <source>
        <dbReference type="ARBA" id="ARBA00022676"/>
    </source>
</evidence>
<keyword evidence="9 19" id="KW-0812">Transmembrane</keyword>
<feature type="transmembrane region" description="Helical" evidence="19">
    <location>
        <begin position="347"/>
        <end position="367"/>
    </location>
</feature>
<reference evidence="20" key="2">
    <citation type="submission" date="2013-10" db="EMBL/GenBank/DDBJ databases">
        <authorList>
            <person name="Aslett M."/>
        </authorList>
    </citation>
    <scope>NUCLEOTIDE SEQUENCE [LARGE SCALE GENOMIC DNA]</scope>
    <source>
        <strain evidence="20">Houghton</strain>
    </source>
</reference>
<gene>
    <name evidence="20" type="ORF">ETH_00020690</name>
</gene>
<evidence type="ECO:0000256" key="5">
    <source>
        <dbReference type="ARBA" id="ARBA00013225"/>
    </source>
</evidence>
<keyword evidence="11" id="KW-0256">Endoplasmic reticulum</keyword>
<evidence type="ECO:0000256" key="15">
    <source>
        <dbReference type="ARBA" id="ARBA00029567"/>
    </source>
</evidence>
<dbReference type="GO" id="GO:0006488">
    <property type="term" value="P:dolichol-linked oligosaccharide biosynthetic process"/>
    <property type="evidence" value="ECO:0007669"/>
    <property type="project" value="InterPro"/>
</dbReference>
<evidence type="ECO:0000313" key="20">
    <source>
        <dbReference type="EMBL" id="CDJ42390.1"/>
    </source>
</evidence>
<evidence type="ECO:0000256" key="11">
    <source>
        <dbReference type="ARBA" id="ARBA00022824"/>
    </source>
</evidence>
<dbReference type="VEuPathDB" id="ToxoDB:ETH_00020690"/>
<reference evidence="20" key="1">
    <citation type="submission" date="2013-10" db="EMBL/GenBank/DDBJ databases">
        <title>Genomic analysis of the causative agents of coccidiosis in chickens.</title>
        <authorList>
            <person name="Reid A.J."/>
            <person name="Blake D."/>
            <person name="Billington K."/>
            <person name="Browne H."/>
            <person name="Dunn M."/>
            <person name="Hung S."/>
            <person name="Kawahara F."/>
            <person name="Miranda-Saavedra D."/>
            <person name="Mourier T."/>
            <person name="Nagra H."/>
            <person name="Otto T.D."/>
            <person name="Rawlings N."/>
            <person name="Sanchez A."/>
            <person name="Sanders M."/>
            <person name="Subramaniam C."/>
            <person name="Tay Y."/>
            <person name="Dear P."/>
            <person name="Doerig C."/>
            <person name="Gruber A."/>
            <person name="Parkinson J."/>
            <person name="Shirley M."/>
            <person name="Wan K.L."/>
            <person name="Berriman M."/>
            <person name="Tomley F."/>
            <person name="Pain A."/>
        </authorList>
    </citation>
    <scope>NUCLEOTIDE SEQUENCE [LARGE SCALE GENOMIC DNA]</scope>
    <source>
        <strain evidence="20">Houghton</strain>
    </source>
</reference>
<proteinExistence type="inferred from homology"/>
<feature type="transmembrane region" description="Helical" evidence="19">
    <location>
        <begin position="38"/>
        <end position="60"/>
    </location>
</feature>
<feature type="transmembrane region" description="Helical" evidence="19">
    <location>
        <begin position="266"/>
        <end position="284"/>
    </location>
</feature>
<evidence type="ECO:0000256" key="10">
    <source>
        <dbReference type="ARBA" id="ARBA00022723"/>
    </source>
</evidence>
<evidence type="ECO:0000313" key="21">
    <source>
        <dbReference type="Proteomes" id="UP000030747"/>
    </source>
</evidence>
<evidence type="ECO:0000256" key="8">
    <source>
        <dbReference type="ARBA" id="ARBA00022679"/>
    </source>
</evidence>
<evidence type="ECO:0000256" key="16">
    <source>
        <dbReference type="ARBA" id="ARBA00033238"/>
    </source>
</evidence>
<feature type="transmembrane region" description="Helical" evidence="19">
    <location>
        <begin position="322"/>
        <end position="341"/>
    </location>
</feature>
<dbReference type="PANTHER" id="PTHR10571:SF0">
    <property type="entry name" value="UDP-N-ACETYLGLUCOSAMINE--DOLICHYL-PHOSPHATE N-ACETYLGLUCOSAMINEPHOSPHOTRANSFERASE"/>
    <property type="match status" value="1"/>
</dbReference>
<evidence type="ECO:0000256" key="3">
    <source>
        <dbReference type="ARBA" id="ARBA00004922"/>
    </source>
</evidence>
<evidence type="ECO:0000256" key="9">
    <source>
        <dbReference type="ARBA" id="ARBA00022692"/>
    </source>
</evidence>
<feature type="transmembrane region" description="Helical" evidence="19">
    <location>
        <begin position="7"/>
        <end position="26"/>
    </location>
</feature>
<dbReference type="GO" id="GO:0016757">
    <property type="term" value="F:glycosyltransferase activity"/>
    <property type="evidence" value="ECO:0007669"/>
    <property type="project" value="UniProtKB-KW"/>
</dbReference>
<dbReference type="UniPathway" id="UPA00378"/>
<evidence type="ECO:0000256" key="19">
    <source>
        <dbReference type="SAM" id="Phobius"/>
    </source>
</evidence>
<dbReference type="EMBL" id="HG675716">
    <property type="protein sequence ID" value="CDJ42390.1"/>
    <property type="molecule type" value="Genomic_DNA"/>
</dbReference>
<dbReference type="OrthoDB" id="10262326at2759"/>
<evidence type="ECO:0000256" key="18">
    <source>
        <dbReference type="ARBA" id="ARBA00045078"/>
    </source>
</evidence>
<comment type="subcellular location">
    <subcellularLocation>
        <location evidence="2">Endoplasmic reticulum membrane</location>
        <topology evidence="2">Multi-pass membrane protein</topology>
    </subcellularLocation>
</comment>
<dbReference type="GO" id="GO:0003975">
    <property type="term" value="F:UDP-N-acetylglucosamine-dolichyl-phosphate N-acetylglucosaminephosphotransferase activity"/>
    <property type="evidence" value="ECO:0007669"/>
    <property type="project" value="UniProtKB-EC"/>
</dbReference>
<evidence type="ECO:0000256" key="6">
    <source>
        <dbReference type="ARBA" id="ARBA00017659"/>
    </source>
</evidence>
<dbReference type="PANTHER" id="PTHR10571">
    <property type="entry name" value="UDP-N-ACETYLGLUCOSAMINE--DOLICHYL-PHOSPHATE N-ACETYLGLUCOSAMINEPHOSPHOTRANSFERASE"/>
    <property type="match status" value="1"/>
</dbReference>
<feature type="transmembrane region" description="Helical" evidence="19">
    <location>
        <begin position="222"/>
        <end position="246"/>
    </location>
</feature>
<dbReference type="GeneID" id="25253256"/>
<dbReference type="GO" id="GO:0005789">
    <property type="term" value="C:endoplasmic reticulum membrane"/>
    <property type="evidence" value="ECO:0007669"/>
    <property type="project" value="UniProtKB-SubCell"/>
</dbReference>
<organism evidence="20 21">
    <name type="scientific">Eimeria tenella</name>
    <name type="common">Coccidian parasite</name>
    <dbReference type="NCBI Taxonomy" id="5802"/>
    <lineage>
        <taxon>Eukaryota</taxon>
        <taxon>Sar</taxon>
        <taxon>Alveolata</taxon>
        <taxon>Apicomplexa</taxon>
        <taxon>Conoidasida</taxon>
        <taxon>Coccidia</taxon>
        <taxon>Eucoccidiorida</taxon>
        <taxon>Eimeriorina</taxon>
        <taxon>Eimeriidae</taxon>
        <taxon>Eimeria</taxon>
    </lineage>
</organism>
<keyword evidence="12" id="KW-0460">Magnesium</keyword>
<accession>U6L3P5</accession>
<dbReference type="VEuPathDB" id="ToxoDB:ETH2_1128300"/>
<dbReference type="InterPro" id="IPR000715">
    <property type="entry name" value="Glycosyl_transferase_4"/>
</dbReference>
<evidence type="ECO:0000256" key="4">
    <source>
        <dbReference type="ARBA" id="ARBA00009317"/>
    </source>
</evidence>
<sequence>MDVCVQLVEYPAALLGATWMGFLGFVDDALALPWRLKLLLPLLAASPIVAAYSGSTTVVLPCRVYTLLRDAWTGVAVTAAPAAANVAAAVELPIKHLVGALLLLMQQLCQWELQLRQIHSKLLSSIPAAAAAAAASAARCALLGLQQLSDLLHNILRLLPSEPKLLTSSSSGSCSSGFWVLVDYKQQLQQRQCRQEQEHQREPQSQQQHKEQMNNVCMSSMILGINGLEVGQSVVIASFVCIHNVVELSSHFGSVDAAKVVLAQQHFFSLVLCLPFLATSLALLKHNWYPSRVFVGDTYTCFALLGFVPCPRHRTPKYIPELGLLVPSPNFTLINLVLWVFGPMTEQRLLCILLLLQAACCALGLLLRYHICTFLLFA</sequence>
<evidence type="ECO:0000256" key="2">
    <source>
        <dbReference type="ARBA" id="ARBA00004477"/>
    </source>
</evidence>
<evidence type="ECO:0000256" key="17">
    <source>
        <dbReference type="ARBA" id="ARBA00044717"/>
    </source>
</evidence>
<comment type="similarity">
    <text evidence="4">Belongs to the glycosyltransferase 4 family.</text>
</comment>
<keyword evidence="8 20" id="KW-0808">Transferase</keyword>
<evidence type="ECO:0000256" key="13">
    <source>
        <dbReference type="ARBA" id="ARBA00022989"/>
    </source>
</evidence>
<keyword evidence="10" id="KW-0479">Metal-binding</keyword>
<dbReference type="EC" id="2.7.8.15" evidence="5"/>
<comment type="function">
    <text evidence="17">UDP-N-acetylglucosamine--dolichyl-phosphate N-acetylglucosaminephosphotransferase that operates in the biosynthetic pathway of dolichol-linked oligosaccharides, the glycan precursors employed in protein asparagine (N)-glycosylation. The assembly of dolichol-linked oligosaccharides begins on the cytosolic side of the endoplasmic reticulum membrane and finishes in its lumen. The sequential addition of sugars to dolichol pyrophosphate produces dolichol-linked oligosaccharides containing fourteen sugars, including two GlcNAcs, nine mannoses and three glucoses. Once assembled, the oligosaccharide is transferred from the lipid to nascent proteins by oligosaccharyltransferases. Catalyzes the initial step of dolichol-linked oligosaccharide biosynthesis, transfering GlcNAc-1-P from cytosolic UDP-GlcNAc onto the carrier lipid dolichyl phosphate (P-dolichol), yielding GlcNAc-P-P-dolichol embedded in the cytoplasmic leaflet of the endoplasmic reticulum membrane.</text>
</comment>
<comment type="cofactor">
    <cofactor evidence="1">
        <name>Mg(2+)</name>
        <dbReference type="ChEBI" id="CHEBI:18420"/>
    </cofactor>
</comment>
<keyword evidence="14 19" id="KW-0472">Membrane</keyword>
<dbReference type="Pfam" id="PF00953">
    <property type="entry name" value="Glycos_transf_4"/>
    <property type="match status" value="1"/>
</dbReference>
<evidence type="ECO:0000256" key="12">
    <source>
        <dbReference type="ARBA" id="ARBA00022842"/>
    </source>
</evidence>
<comment type="pathway">
    <text evidence="3">Protein modification; protein glycosylation.</text>
</comment>
<keyword evidence="13 19" id="KW-1133">Transmembrane helix</keyword>